<evidence type="ECO:0000313" key="4">
    <source>
        <dbReference type="Proteomes" id="UP000053758"/>
    </source>
</evidence>
<evidence type="ECO:0000256" key="2">
    <source>
        <dbReference type="PIRNR" id="PIRNR001788"/>
    </source>
</evidence>
<dbReference type="GO" id="GO:0034316">
    <property type="term" value="P:negative regulation of Arp2/3 complex-mediated actin nucleation"/>
    <property type="evidence" value="ECO:0007669"/>
    <property type="project" value="TreeGrafter"/>
</dbReference>
<proteinExistence type="inferred from homology"/>
<dbReference type="InterPro" id="IPR029006">
    <property type="entry name" value="ADF-H/Gelsolin-like_dom_sf"/>
</dbReference>
<dbReference type="PROSITE" id="PS51263">
    <property type="entry name" value="ADF_H"/>
    <property type="match status" value="1"/>
</dbReference>
<reference evidence="4" key="1">
    <citation type="journal article" date="2014" name="Genome Announc.">
        <title>Draft Genome Sequence of the Yeast Pseudozyma antarctica Type Strain JCM10317, a Producer of the Glycolipid Biosurfactants, Mannosylerythritol Lipids.</title>
        <authorList>
            <person name="Saika A."/>
            <person name="Koike H."/>
            <person name="Hori T."/>
            <person name="Fukuoka T."/>
            <person name="Sato S."/>
            <person name="Habe H."/>
            <person name="Kitamoto D."/>
            <person name="Morita T."/>
        </authorList>
    </citation>
    <scope>NUCLEOTIDE SEQUENCE [LARGE SCALE GENOMIC DNA]</scope>
    <source>
        <strain evidence="4">JCM 10317</strain>
    </source>
</reference>
<dbReference type="GO" id="GO:0071933">
    <property type="term" value="F:Arp2/3 complex binding"/>
    <property type="evidence" value="ECO:0007669"/>
    <property type="project" value="InterPro"/>
</dbReference>
<dbReference type="HOGENOM" id="CLU_087056_1_1_1"/>
<dbReference type="InterPro" id="IPR002108">
    <property type="entry name" value="ADF-H"/>
</dbReference>
<dbReference type="Proteomes" id="UP000053758">
    <property type="component" value="Unassembled WGS sequence"/>
</dbReference>
<dbReference type="GO" id="GO:0071846">
    <property type="term" value="P:actin filament debranching"/>
    <property type="evidence" value="ECO:0007669"/>
    <property type="project" value="InterPro"/>
</dbReference>
<dbReference type="OrthoDB" id="3919494at2759"/>
<dbReference type="PANTHER" id="PTHR11249:SF2">
    <property type="entry name" value="GLIA MATURATION FACTOR"/>
    <property type="match status" value="1"/>
</dbReference>
<dbReference type="RefSeq" id="XP_014657627.1">
    <property type="nucleotide sequence ID" value="XM_014802141.1"/>
</dbReference>
<keyword evidence="4" id="KW-1185">Reference proteome</keyword>
<evidence type="ECO:0000313" key="3">
    <source>
        <dbReference type="EMBL" id="GAK63987.1"/>
    </source>
</evidence>
<dbReference type="PIRSF" id="PIRSF001788">
    <property type="entry name" value="GMF-beta"/>
    <property type="match status" value="1"/>
</dbReference>
<dbReference type="InterPro" id="IPR011171">
    <property type="entry name" value="GMF"/>
</dbReference>
<dbReference type="Gene3D" id="3.40.20.10">
    <property type="entry name" value="Severin"/>
    <property type="match status" value="1"/>
</dbReference>
<dbReference type="SMART" id="SM00102">
    <property type="entry name" value="ADF"/>
    <property type="match status" value="1"/>
</dbReference>
<protein>
    <submittedName>
        <fullName evidence="3">Glial maturation factor</fullName>
    </submittedName>
</protein>
<dbReference type="GeneID" id="26303170"/>
<dbReference type="AlphaFoldDB" id="A0A081CBE1"/>
<dbReference type="GO" id="GO:0030479">
    <property type="term" value="C:actin cortical patch"/>
    <property type="evidence" value="ECO:0007669"/>
    <property type="project" value="TreeGrafter"/>
</dbReference>
<comment type="subcellular location">
    <subcellularLocation>
        <location evidence="2">Cytoplasm</location>
    </subcellularLocation>
    <subcellularLocation>
        <location evidence="2">Nucleus</location>
    </subcellularLocation>
</comment>
<gene>
    <name evidence="3" type="ORF">PAN0_004d2196</name>
</gene>
<organism evidence="3 4">
    <name type="scientific">Pseudozyma antarctica</name>
    <name type="common">Yeast</name>
    <name type="synonym">Candida antarctica</name>
    <dbReference type="NCBI Taxonomy" id="84753"/>
    <lineage>
        <taxon>Eukaryota</taxon>
        <taxon>Fungi</taxon>
        <taxon>Dikarya</taxon>
        <taxon>Basidiomycota</taxon>
        <taxon>Ustilaginomycotina</taxon>
        <taxon>Ustilaginomycetes</taxon>
        <taxon>Ustilaginales</taxon>
        <taxon>Ustilaginaceae</taxon>
        <taxon>Moesziomyces</taxon>
    </lineage>
</organism>
<evidence type="ECO:0000256" key="1">
    <source>
        <dbReference type="ARBA" id="ARBA00010055"/>
    </source>
</evidence>
<dbReference type="PANTHER" id="PTHR11249">
    <property type="entry name" value="GLIAL FACTOR NATURATION FACTOR"/>
    <property type="match status" value="1"/>
</dbReference>
<accession>A0A081CBE1</accession>
<dbReference type="EMBL" id="DF830071">
    <property type="protein sequence ID" value="GAK63987.1"/>
    <property type="molecule type" value="Genomic_DNA"/>
</dbReference>
<dbReference type="SUPFAM" id="SSF55753">
    <property type="entry name" value="Actin depolymerizing proteins"/>
    <property type="match status" value="1"/>
</dbReference>
<name>A0A081CBE1_PSEA2</name>
<sequence length="140" mass="15504">MSGSSTIDIPRNVLDAVRKFRLKPSSHLTALVFKIDKATLTLGLEETLDSGLTSIPDLLEELPENSPRFVVVNYKLNHRDGRISYPLFLLYWAPQTSSLEQSTLYASALSNFSVQADVAKVIDVRDPDVSPESIDQRLGA</sequence>
<dbReference type="CDD" id="cd11283">
    <property type="entry name" value="ADF_GMF-beta_like"/>
    <property type="match status" value="1"/>
</dbReference>
<dbReference type="GO" id="GO:0005634">
    <property type="term" value="C:nucleus"/>
    <property type="evidence" value="ECO:0007669"/>
    <property type="project" value="UniProtKB-SubCell"/>
</dbReference>
<comment type="similarity">
    <text evidence="1 2">Belongs to the actin-binding proteins ADF family. GMF subfamily.</text>
</comment>
<dbReference type="Pfam" id="PF00241">
    <property type="entry name" value="Cofilin_ADF"/>
    <property type="match status" value="1"/>
</dbReference>
<dbReference type="GO" id="GO:0003779">
    <property type="term" value="F:actin binding"/>
    <property type="evidence" value="ECO:0007669"/>
    <property type="project" value="InterPro"/>
</dbReference>
<keyword evidence="2" id="KW-0539">Nucleus</keyword>
<keyword evidence="2" id="KW-0963">Cytoplasm</keyword>